<evidence type="ECO:0000313" key="10">
    <source>
        <dbReference type="Proteomes" id="UP000285301"/>
    </source>
</evidence>
<evidence type="ECO:0000256" key="3">
    <source>
        <dbReference type="ARBA" id="ARBA00023274"/>
    </source>
</evidence>
<evidence type="ECO:0000256" key="1">
    <source>
        <dbReference type="ARBA" id="ARBA00008777"/>
    </source>
</evidence>
<organism evidence="9 10">
    <name type="scientific">Dinothrombium tinctorium</name>
    <dbReference type="NCBI Taxonomy" id="1965070"/>
    <lineage>
        <taxon>Eukaryota</taxon>
        <taxon>Metazoa</taxon>
        <taxon>Ecdysozoa</taxon>
        <taxon>Arthropoda</taxon>
        <taxon>Chelicerata</taxon>
        <taxon>Arachnida</taxon>
        <taxon>Acari</taxon>
        <taxon>Acariformes</taxon>
        <taxon>Trombidiformes</taxon>
        <taxon>Prostigmata</taxon>
        <taxon>Anystina</taxon>
        <taxon>Parasitengona</taxon>
        <taxon>Trombidioidea</taxon>
        <taxon>Trombidiidae</taxon>
        <taxon>Dinothrombium</taxon>
    </lineage>
</organism>
<dbReference type="GO" id="GO:0005762">
    <property type="term" value="C:mitochondrial large ribosomal subunit"/>
    <property type="evidence" value="ECO:0007669"/>
    <property type="project" value="TreeGrafter"/>
</dbReference>
<dbReference type="Pfam" id="PF01196">
    <property type="entry name" value="Ribosomal_L17"/>
    <property type="match status" value="1"/>
</dbReference>
<protein>
    <recommendedName>
        <fullName evidence="4">Large ribosomal subunit protein bL17m</fullName>
    </recommendedName>
    <alternativeName>
        <fullName evidence="5">39S ribosomal protein L17, mitochondrial</fullName>
    </alternativeName>
</protein>
<evidence type="ECO:0000313" key="6">
    <source>
        <dbReference type="EMBL" id="RWS09742.1"/>
    </source>
</evidence>
<evidence type="ECO:0000313" key="8">
    <source>
        <dbReference type="EMBL" id="RWS10718.1"/>
    </source>
</evidence>
<keyword evidence="10" id="KW-1185">Reference proteome</keyword>
<dbReference type="AlphaFoldDB" id="A0A3S4R2Z0"/>
<dbReference type="EMBL" id="NCKU01002205">
    <property type="protein sequence ID" value="RWS10144.1"/>
    <property type="molecule type" value="Genomic_DNA"/>
</dbReference>
<keyword evidence="3" id="KW-0687">Ribonucleoprotein</keyword>
<dbReference type="OrthoDB" id="275000at2759"/>
<evidence type="ECO:0000313" key="7">
    <source>
        <dbReference type="EMBL" id="RWS10144.1"/>
    </source>
</evidence>
<proteinExistence type="inferred from homology"/>
<comment type="similarity">
    <text evidence="1">Belongs to the bacterial ribosomal protein bL17 family.</text>
</comment>
<evidence type="ECO:0000256" key="4">
    <source>
        <dbReference type="ARBA" id="ARBA00035290"/>
    </source>
</evidence>
<sequence>MPRLTYSPGYIGLRLINQVEFTTPVAKLNPELPRNVVVRRKPIKFATPKLAGLDGRLELIARIVTKLIKFERIEEKYHRAQEVQGYVERLIVEAMRYGDCHRPTMELADFWLKEKQLIHKLFKVLVPRYLNYSESFTTLHRLSPDYSLFFEKQKGGYYRHPQEIGVLELKGNPLPPIQKEPTKSNYWLTNVLLSSAKEEYEKNKNTEQKVTPRRDVYISKTVK</sequence>
<evidence type="ECO:0000313" key="9">
    <source>
        <dbReference type="EMBL" id="RWS10896.1"/>
    </source>
</evidence>
<dbReference type="InterPro" id="IPR000456">
    <property type="entry name" value="Ribosomal_bL17"/>
</dbReference>
<dbReference type="FunFam" id="3.90.1030.10:FF:000009">
    <property type="entry name" value="39S ribosomal protein L17, mitochondrial"/>
    <property type="match status" value="1"/>
</dbReference>
<dbReference type="EMBL" id="NCKU01001927">
    <property type="protein sequence ID" value="RWS10896.1"/>
    <property type="molecule type" value="Genomic_DNA"/>
</dbReference>
<dbReference type="Proteomes" id="UP000285301">
    <property type="component" value="Unassembled WGS sequence"/>
</dbReference>
<dbReference type="STRING" id="1965070.A0A3S4R2Z0"/>
<evidence type="ECO:0000256" key="2">
    <source>
        <dbReference type="ARBA" id="ARBA00022980"/>
    </source>
</evidence>
<dbReference type="PANTHER" id="PTHR14413">
    <property type="entry name" value="RIBOSOMAL PROTEIN L17"/>
    <property type="match status" value="1"/>
</dbReference>
<dbReference type="PANTHER" id="PTHR14413:SF16">
    <property type="entry name" value="LARGE RIBOSOMAL SUBUNIT PROTEIN BL17M"/>
    <property type="match status" value="1"/>
</dbReference>
<dbReference type="EMBL" id="NCKU01002370">
    <property type="protein sequence ID" value="RWS09742.1"/>
    <property type="molecule type" value="Genomic_DNA"/>
</dbReference>
<reference evidence="9" key="2">
    <citation type="submission" date="2018-11" db="EMBL/GenBank/DDBJ databases">
        <title>Trombidioid mite genomics.</title>
        <authorList>
            <person name="Dong X."/>
        </authorList>
    </citation>
    <scope>NUCLEOTIDE SEQUENCE</scope>
    <source>
        <strain evidence="9">UoL-WK</strain>
    </source>
</reference>
<dbReference type="GO" id="GO:0003735">
    <property type="term" value="F:structural constituent of ribosome"/>
    <property type="evidence" value="ECO:0007669"/>
    <property type="project" value="InterPro"/>
</dbReference>
<keyword evidence="2" id="KW-0689">Ribosomal protein</keyword>
<evidence type="ECO:0000256" key="5">
    <source>
        <dbReference type="ARBA" id="ARBA00035413"/>
    </source>
</evidence>
<dbReference type="InterPro" id="IPR036373">
    <property type="entry name" value="Ribosomal_bL17_sf"/>
</dbReference>
<reference evidence="9 10" key="1">
    <citation type="journal article" date="2018" name="Gigascience">
        <title>Genomes of trombidid mites reveal novel predicted allergens and laterally-transferred genes associated with secondary metabolism.</title>
        <authorList>
            <person name="Dong X."/>
            <person name="Chaisiri K."/>
            <person name="Xia D."/>
            <person name="Armstrong S.D."/>
            <person name="Fang Y."/>
            <person name="Donnelly M.J."/>
            <person name="Kadowaki T."/>
            <person name="McGarry J.W."/>
            <person name="Darby A.C."/>
            <person name="Makepeace B.L."/>
        </authorList>
    </citation>
    <scope>NUCLEOTIDE SEQUENCE [LARGE SCALE GENOMIC DNA]</scope>
    <source>
        <strain evidence="9">UoL-WK</strain>
    </source>
</reference>
<dbReference type="EMBL" id="NCKU01001993">
    <property type="protein sequence ID" value="RWS10718.1"/>
    <property type="molecule type" value="Genomic_DNA"/>
</dbReference>
<comment type="caution">
    <text evidence="9">The sequence shown here is derived from an EMBL/GenBank/DDBJ whole genome shotgun (WGS) entry which is preliminary data.</text>
</comment>
<dbReference type="Gene3D" id="3.90.1030.10">
    <property type="entry name" value="Ribosomal protein L17"/>
    <property type="match status" value="1"/>
</dbReference>
<dbReference type="GO" id="GO:0006412">
    <property type="term" value="P:translation"/>
    <property type="evidence" value="ECO:0007669"/>
    <property type="project" value="InterPro"/>
</dbReference>
<dbReference type="SUPFAM" id="SSF64263">
    <property type="entry name" value="Prokaryotic ribosomal protein L17"/>
    <property type="match status" value="1"/>
</dbReference>
<accession>A0A3S4R2Z0</accession>
<name>A0A3S4R2Z0_9ACAR</name>
<gene>
    <name evidence="6" type="ORF">B4U79_05005</name>
    <name evidence="8" type="ORF">B4U79_07647</name>
    <name evidence="9" type="ORF">B4U79_09414</name>
    <name evidence="7" type="ORF">B4U79_13732</name>
</gene>